<dbReference type="GO" id="GO:0051287">
    <property type="term" value="F:NAD binding"/>
    <property type="evidence" value="ECO:0007669"/>
    <property type="project" value="InterPro"/>
</dbReference>
<feature type="binding site" evidence="9">
    <location>
        <position position="464"/>
    </location>
    <ligand>
        <name>(S)-malate</name>
        <dbReference type="ChEBI" id="CHEBI:15589"/>
    </ligand>
</feature>
<dbReference type="GO" id="GO:0005739">
    <property type="term" value="C:mitochondrion"/>
    <property type="evidence" value="ECO:0007669"/>
    <property type="project" value="EnsemblFungi"/>
</dbReference>
<dbReference type="Gene3D" id="3.40.50.720">
    <property type="entry name" value="NAD(P)-binding Rossmann-like Domain"/>
    <property type="match status" value="1"/>
</dbReference>
<dbReference type="AlphaFoldDB" id="A0A0G2HYM5"/>
<dbReference type="PROSITE" id="PS00331">
    <property type="entry name" value="MALIC_ENZYMES"/>
    <property type="match status" value="1"/>
</dbReference>
<dbReference type="PANTHER" id="PTHR23406:SF34">
    <property type="entry name" value="NAD-DEPENDENT MALIC ENZYME, MITOCHONDRIAL"/>
    <property type="match status" value="1"/>
</dbReference>
<dbReference type="PANTHER" id="PTHR23406">
    <property type="entry name" value="MALIC ENZYME-RELATED"/>
    <property type="match status" value="1"/>
</dbReference>
<protein>
    <recommendedName>
        <fullName evidence="11">Malic enzyme</fullName>
    </recommendedName>
</protein>
<comment type="similarity">
    <text evidence="2 11">Belongs to the malic enzymes family.</text>
</comment>
<evidence type="ECO:0000313" key="15">
    <source>
        <dbReference type="Proteomes" id="UP000034164"/>
    </source>
</evidence>
<gene>
    <name evidence="14" type="ORF">EMCG_02279</name>
</gene>
<feature type="binding site" evidence="10">
    <location>
        <position position="277"/>
    </location>
    <ligand>
        <name>a divalent metal cation</name>
        <dbReference type="ChEBI" id="CHEBI:60240"/>
    </ligand>
</feature>
<feature type="binding site" evidence="9">
    <location>
        <position position="420"/>
    </location>
    <ligand>
        <name>(S)-malate</name>
        <dbReference type="ChEBI" id="CHEBI:15589"/>
    </ligand>
</feature>
<feature type="active site" description="Proton acceptor" evidence="8">
    <location>
        <position position="182"/>
    </location>
</feature>
<accession>A0A0G2HYM5</accession>
<keyword evidence="3 10" id="KW-0479">Metal-binding</keyword>
<evidence type="ECO:0000256" key="6">
    <source>
        <dbReference type="ARBA" id="ARBA00050168"/>
    </source>
</evidence>
<dbReference type="InterPro" id="IPR046346">
    <property type="entry name" value="Aminoacid_DH-like_N_sf"/>
</dbReference>
<dbReference type="Gene3D" id="3.40.50.10380">
    <property type="entry name" value="Malic enzyme, N-terminal domain"/>
    <property type="match status" value="1"/>
</dbReference>
<feature type="binding site" evidence="10">
    <location>
        <position position="253"/>
    </location>
    <ligand>
        <name>a divalent metal cation</name>
        <dbReference type="ChEBI" id="CHEBI:60240"/>
    </ligand>
</feature>
<comment type="catalytic activity">
    <reaction evidence="6">
        <text>oxaloacetate + H(+) = pyruvate + CO2</text>
        <dbReference type="Rhea" id="RHEA:15641"/>
        <dbReference type="ChEBI" id="CHEBI:15361"/>
        <dbReference type="ChEBI" id="CHEBI:15378"/>
        <dbReference type="ChEBI" id="CHEBI:16452"/>
        <dbReference type="ChEBI" id="CHEBI:16526"/>
        <dbReference type="EC" id="1.1.1.38"/>
    </reaction>
</comment>
<dbReference type="InterPro" id="IPR015884">
    <property type="entry name" value="Malic_enzyme_CS"/>
</dbReference>
<evidence type="ECO:0000256" key="8">
    <source>
        <dbReference type="PIRSR" id="PIRSR000106-1"/>
    </source>
</evidence>
<feature type="binding site" evidence="10">
    <location>
        <position position="254"/>
    </location>
    <ligand>
        <name>a divalent metal cation</name>
        <dbReference type="ChEBI" id="CHEBI:60240"/>
    </ligand>
</feature>
<keyword evidence="5" id="KW-0520">NAD</keyword>
<dbReference type="PIRSF" id="PIRSF000106">
    <property type="entry name" value="ME"/>
    <property type="match status" value="1"/>
</dbReference>
<dbReference type="VEuPathDB" id="FungiDB:EMCG_02279"/>
<dbReference type="CDD" id="cd05312">
    <property type="entry name" value="NAD_bind_1_malic_enz"/>
    <property type="match status" value="1"/>
</dbReference>
<dbReference type="GO" id="GO:0004471">
    <property type="term" value="F:malate dehydrogenase (decarboxylating) (NAD+) activity"/>
    <property type="evidence" value="ECO:0007669"/>
    <property type="project" value="TreeGrafter"/>
</dbReference>
<keyword evidence="4 11" id="KW-0560">Oxidoreductase</keyword>
<dbReference type="GO" id="GO:0046872">
    <property type="term" value="F:metal ion binding"/>
    <property type="evidence" value="ECO:0007669"/>
    <property type="project" value="UniProtKB-KW"/>
</dbReference>
<dbReference type="InterPro" id="IPR001891">
    <property type="entry name" value="Malic_OxRdtase"/>
</dbReference>
<evidence type="ECO:0000256" key="9">
    <source>
        <dbReference type="PIRSR" id="PIRSR000106-2"/>
    </source>
</evidence>
<dbReference type="FunFam" id="3.40.50.720:FF:000055">
    <property type="entry name" value="NAD-dependent malic enzyme"/>
    <property type="match status" value="1"/>
</dbReference>
<comment type="caution">
    <text evidence="14">The sequence shown here is derived from an EMBL/GenBank/DDBJ whole genome shotgun (WGS) entry which is preliminary data.</text>
</comment>
<dbReference type="Proteomes" id="UP000034164">
    <property type="component" value="Unassembled WGS sequence"/>
</dbReference>
<dbReference type="SUPFAM" id="SSF53223">
    <property type="entry name" value="Aminoacid dehydrogenase-like, N-terminal domain"/>
    <property type="match status" value="1"/>
</dbReference>
<evidence type="ECO:0000256" key="10">
    <source>
        <dbReference type="PIRSR" id="PIRSR000106-3"/>
    </source>
</evidence>
<evidence type="ECO:0000259" key="12">
    <source>
        <dbReference type="SMART" id="SM00919"/>
    </source>
</evidence>
<dbReference type="Pfam" id="PF00390">
    <property type="entry name" value="malic"/>
    <property type="match status" value="1"/>
</dbReference>
<dbReference type="EMBL" id="LCZI01000985">
    <property type="protein sequence ID" value="KKZ63392.1"/>
    <property type="molecule type" value="Genomic_DNA"/>
</dbReference>
<dbReference type="FunFam" id="3.40.50.10380:FF:000001">
    <property type="entry name" value="NAD-dependent malic enzyme"/>
    <property type="match status" value="1"/>
</dbReference>
<evidence type="ECO:0000256" key="5">
    <source>
        <dbReference type="ARBA" id="ARBA00023027"/>
    </source>
</evidence>
<dbReference type="InterPro" id="IPR036291">
    <property type="entry name" value="NAD(P)-bd_dom_sf"/>
</dbReference>
<dbReference type="InterPro" id="IPR012301">
    <property type="entry name" value="Malic_N_dom"/>
</dbReference>
<dbReference type="SMART" id="SM01274">
    <property type="entry name" value="malic"/>
    <property type="match status" value="1"/>
</dbReference>
<evidence type="ECO:0000313" key="14">
    <source>
        <dbReference type="EMBL" id="KKZ63392.1"/>
    </source>
</evidence>
<dbReference type="GO" id="GO:0006520">
    <property type="term" value="P:amino acid metabolic process"/>
    <property type="evidence" value="ECO:0007669"/>
    <property type="project" value="EnsemblFungi"/>
</dbReference>
<dbReference type="InterPro" id="IPR037062">
    <property type="entry name" value="Malic_N_dom_sf"/>
</dbReference>
<dbReference type="SMART" id="SM00919">
    <property type="entry name" value="Malic_M"/>
    <property type="match status" value="1"/>
</dbReference>
<evidence type="ECO:0000256" key="3">
    <source>
        <dbReference type="ARBA" id="ARBA00022723"/>
    </source>
</evidence>
<dbReference type="GO" id="GO:0005829">
    <property type="term" value="C:cytosol"/>
    <property type="evidence" value="ECO:0007669"/>
    <property type="project" value="TreeGrafter"/>
</dbReference>
<feature type="active site" description="Proton donor" evidence="8">
    <location>
        <position position="109"/>
    </location>
</feature>
<dbReference type="PRINTS" id="PR00072">
    <property type="entry name" value="MALOXRDTASE"/>
</dbReference>
<dbReference type="GO" id="GO:0006108">
    <property type="term" value="P:malate metabolic process"/>
    <property type="evidence" value="ECO:0007669"/>
    <property type="project" value="TreeGrafter"/>
</dbReference>
<evidence type="ECO:0000256" key="2">
    <source>
        <dbReference type="ARBA" id="ARBA00008785"/>
    </source>
</evidence>
<name>A0A0G2HYM5_9EURO</name>
<proteinExistence type="inferred from homology"/>
<comment type="cofactor">
    <cofactor evidence="10">
        <name>Mg(2+)</name>
        <dbReference type="ChEBI" id="CHEBI:18420"/>
    </cofactor>
    <cofactor evidence="10">
        <name>Mn(2+)</name>
        <dbReference type="ChEBI" id="CHEBI:29035"/>
    </cofactor>
    <text evidence="10">Divalent metal cations. Prefers magnesium or manganese.</text>
</comment>
<dbReference type="Pfam" id="PF03949">
    <property type="entry name" value="Malic_M"/>
    <property type="match status" value="1"/>
</dbReference>
<dbReference type="OrthoDB" id="5365701at2759"/>
<evidence type="ECO:0000259" key="13">
    <source>
        <dbReference type="SMART" id="SM01274"/>
    </source>
</evidence>
<comment type="catalytic activity">
    <reaction evidence="7">
        <text>(S)-malate + NAD(+) = pyruvate + CO2 + NADH</text>
        <dbReference type="Rhea" id="RHEA:12653"/>
        <dbReference type="ChEBI" id="CHEBI:15361"/>
        <dbReference type="ChEBI" id="CHEBI:15589"/>
        <dbReference type="ChEBI" id="CHEBI:16526"/>
        <dbReference type="ChEBI" id="CHEBI:57540"/>
        <dbReference type="ChEBI" id="CHEBI:57945"/>
        <dbReference type="EC" id="1.1.1.38"/>
    </reaction>
</comment>
<evidence type="ECO:0000256" key="11">
    <source>
        <dbReference type="RuleBase" id="RU003426"/>
    </source>
</evidence>
<feature type="domain" description="Malic enzyme NAD-binding" evidence="12">
    <location>
        <begin position="278"/>
        <end position="533"/>
    </location>
</feature>
<organism evidence="14 15">
    <name type="scientific">[Emmonsia] crescens</name>
    <dbReference type="NCBI Taxonomy" id="73230"/>
    <lineage>
        <taxon>Eukaryota</taxon>
        <taxon>Fungi</taxon>
        <taxon>Dikarya</taxon>
        <taxon>Ascomycota</taxon>
        <taxon>Pezizomycotina</taxon>
        <taxon>Eurotiomycetes</taxon>
        <taxon>Eurotiomycetidae</taxon>
        <taxon>Onygenales</taxon>
        <taxon>Ajellomycetaceae</taxon>
        <taxon>Emergomyces</taxon>
    </lineage>
</organism>
<sequence>MSSKFNHLPRATYGPLECPYEGRDLLGNSYYNKGSAFPDDERRTFKLQGLLPSNVQTLDEQVERAYAQYASRPDDLAKNTFMASMKAQNEVLFYKLIQTHLKEMFSVIYTPTEAEAIENYSRIFRRPEGCFLNIRDQDQIDECLANFGGNGEEIDYIVVTDGEEILGIGDQGEGGILISVAKLVITTLCAGIHPTRQLPVMLDCGTNNEKLLKDELYLGLHRERARGQEYDDFVDKFVKSTRKRYPNAYIHFEDFGLQNAKRILDRYRPHIACFNDDIQGTGCVTLAALLAALHVSKVKQNDVRVVCFGAGSAGTGIAAQIRDAIAAESNKSKDEALKQIWCIDKQGLLLKSQGDKLTPAQASFARDDWPEGDLDLYSVVKKIKPHVLIGTSTKAGAFTEQIIKEMARHVERPIIFPLSNPTRLHEAQPKDIMEWTEGKALIATGSPFPPVEYKGVKTEIAECNNSTAFPGIGLGVVLSRARLLSDKMLVAASKALTAQSPALRDPKKPLLADVEDVRELSVKVAKAVIETAVEEGLAQQEGIPSGAVDGDDLEEWIRVQMWQAEYKPFKKRG</sequence>
<dbReference type="InterPro" id="IPR012302">
    <property type="entry name" value="Malic_NAD-bd"/>
</dbReference>
<evidence type="ECO:0000256" key="7">
    <source>
        <dbReference type="ARBA" id="ARBA00052591"/>
    </source>
</evidence>
<reference evidence="15" key="1">
    <citation type="journal article" date="2015" name="PLoS Genet.">
        <title>The dynamic genome and transcriptome of the human fungal pathogen Blastomyces and close relative Emmonsia.</title>
        <authorList>
            <person name="Munoz J.F."/>
            <person name="Gauthier G.M."/>
            <person name="Desjardins C.A."/>
            <person name="Gallo J.E."/>
            <person name="Holder J."/>
            <person name="Sullivan T.D."/>
            <person name="Marty A.J."/>
            <person name="Carmen J.C."/>
            <person name="Chen Z."/>
            <person name="Ding L."/>
            <person name="Gujja S."/>
            <person name="Magrini V."/>
            <person name="Misas E."/>
            <person name="Mitreva M."/>
            <person name="Priest M."/>
            <person name="Saif S."/>
            <person name="Whiston E.A."/>
            <person name="Young S."/>
            <person name="Zeng Q."/>
            <person name="Goldman W.E."/>
            <person name="Mardis E.R."/>
            <person name="Taylor J.W."/>
            <person name="McEwen J.G."/>
            <person name="Clay O.K."/>
            <person name="Klein B.S."/>
            <person name="Cuomo C.A."/>
        </authorList>
    </citation>
    <scope>NUCLEOTIDE SEQUENCE [LARGE SCALE GENOMIC DNA]</scope>
    <source>
        <strain evidence="15">UAMH 3008</strain>
    </source>
</reference>
<evidence type="ECO:0000256" key="4">
    <source>
        <dbReference type="ARBA" id="ARBA00023002"/>
    </source>
</evidence>
<feature type="domain" description="Malic enzyme N-terminal" evidence="13">
    <location>
        <begin position="86"/>
        <end position="268"/>
    </location>
</feature>
<comment type="cofactor">
    <cofactor evidence="1">
        <name>Mn(2+)</name>
        <dbReference type="ChEBI" id="CHEBI:29035"/>
    </cofactor>
</comment>
<dbReference type="NCBIfam" id="NF010052">
    <property type="entry name" value="PRK13529.1"/>
    <property type="match status" value="1"/>
</dbReference>
<dbReference type="SUPFAM" id="SSF51735">
    <property type="entry name" value="NAD(P)-binding Rossmann-fold domains"/>
    <property type="match status" value="1"/>
</dbReference>
<evidence type="ECO:0000256" key="1">
    <source>
        <dbReference type="ARBA" id="ARBA00001936"/>
    </source>
</evidence>